<evidence type="ECO:0000256" key="1">
    <source>
        <dbReference type="SAM" id="MobiDB-lite"/>
    </source>
</evidence>
<accession>K0RQK9</accession>
<evidence type="ECO:0000313" key="3">
    <source>
        <dbReference type="Proteomes" id="UP000266841"/>
    </source>
</evidence>
<protein>
    <submittedName>
        <fullName evidence="2">Uncharacterized protein</fullName>
    </submittedName>
</protein>
<comment type="caution">
    <text evidence="2">The sequence shown here is derived from an EMBL/GenBank/DDBJ whole genome shotgun (WGS) entry which is preliminary data.</text>
</comment>
<dbReference type="Proteomes" id="UP000266841">
    <property type="component" value="Unassembled WGS sequence"/>
</dbReference>
<sequence length="180" mass="19417">MYRFLCELEQLGLSRSRQSEPGGRAAPSAGGVQRRDAAEGRMNDAVPGRRPSPSSIIPRVPAAAAQYAACPSSSATTPGGSSVGLRDVAAVRRVSFETPRQPVCFLVGIMSRCAAFPRERELRRSVFVDWESLVELGESFPGSYFSSHSEDLCRLVGLARTTRSSEVRRAGRVLSTKGTL</sequence>
<dbReference type="EMBL" id="AGNL01032525">
    <property type="protein sequence ID" value="EJK56058.1"/>
    <property type="molecule type" value="Genomic_DNA"/>
</dbReference>
<feature type="compositionally biased region" description="Basic and acidic residues" evidence="1">
    <location>
        <begin position="33"/>
        <end position="42"/>
    </location>
</feature>
<name>K0RQK9_THAOC</name>
<proteinExistence type="predicted"/>
<organism evidence="2 3">
    <name type="scientific">Thalassiosira oceanica</name>
    <name type="common">Marine diatom</name>
    <dbReference type="NCBI Taxonomy" id="159749"/>
    <lineage>
        <taxon>Eukaryota</taxon>
        <taxon>Sar</taxon>
        <taxon>Stramenopiles</taxon>
        <taxon>Ochrophyta</taxon>
        <taxon>Bacillariophyta</taxon>
        <taxon>Coscinodiscophyceae</taxon>
        <taxon>Thalassiosirophycidae</taxon>
        <taxon>Thalassiosirales</taxon>
        <taxon>Thalassiosiraceae</taxon>
        <taxon>Thalassiosira</taxon>
    </lineage>
</organism>
<evidence type="ECO:0000313" key="2">
    <source>
        <dbReference type="EMBL" id="EJK56058.1"/>
    </source>
</evidence>
<gene>
    <name evidence="2" type="ORF">THAOC_24125</name>
</gene>
<keyword evidence="3" id="KW-1185">Reference proteome</keyword>
<dbReference type="AlphaFoldDB" id="K0RQK9"/>
<feature type="region of interest" description="Disordered" evidence="1">
    <location>
        <begin position="15"/>
        <end position="55"/>
    </location>
</feature>
<reference evidence="2 3" key="1">
    <citation type="journal article" date="2012" name="Genome Biol.">
        <title>Genome and low-iron response of an oceanic diatom adapted to chronic iron limitation.</title>
        <authorList>
            <person name="Lommer M."/>
            <person name="Specht M."/>
            <person name="Roy A.S."/>
            <person name="Kraemer L."/>
            <person name="Andreson R."/>
            <person name="Gutowska M.A."/>
            <person name="Wolf J."/>
            <person name="Bergner S.V."/>
            <person name="Schilhabel M.B."/>
            <person name="Klostermeier U.C."/>
            <person name="Beiko R.G."/>
            <person name="Rosenstiel P."/>
            <person name="Hippler M."/>
            <person name="Laroche J."/>
        </authorList>
    </citation>
    <scope>NUCLEOTIDE SEQUENCE [LARGE SCALE GENOMIC DNA]</scope>
    <source>
        <strain evidence="2 3">CCMP1005</strain>
    </source>
</reference>